<dbReference type="Pfam" id="PF13676">
    <property type="entry name" value="TIR_2"/>
    <property type="match status" value="1"/>
</dbReference>
<sequence length="498" mass="55546">MPGDHVFISYITEDSDAIDELQGALEAADFIVWRDKDKLWPGDDWQVKIREAIRSGSFVFLACFSSNLAKRQKSYQFEELTLAAEEYRQRPPGASWLMTARLDECEIPSIDLGMGRTLDRTIHRADLFGKGKLAQSGRLIVAIQRAIGNTPAAPPPSVVQTTSEARRADSDVVDRVRQLLRAPNLVMDYDDYLADLRRPILAGLQDRDRFPLYLPSVSRIDPDFARAWIRRIGQYDDLLAPMLVPMKLIAMYGSQDHEQELTRTLQTLANESMQREGLSVLTSAHEYPSLLLTYAAALGALAKRNYSMLRAATADALVNNPSGYGRQVPFVLTSGSQSIVGIDQWLGLGTLLSYNDEGKSVSDEEMNDLLTARGGRRYTPISDHLFSVLAPVFSDQFSGESEYAAAFDRVEVLLDAISEDARDQGDEPYYGYHGGYGRYTWRHRYEKSAPEMQLKAEVEDQGSGWTPLLGGLFSGDPARASKAFDEVHAIAASVRRSR</sequence>
<dbReference type="InterPro" id="IPR000157">
    <property type="entry name" value="TIR_dom"/>
</dbReference>
<name>A0A4Y3QQ26_MICTE</name>
<dbReference type="EMBL" id="BJML01000015">
    <property type="protein sequence ID" value="GEB47291.1"/>
    <property type="molecule type" value="Genomic_DNA"/>
</dbReference>
<dbReference type="InterPro" id="IPR035897">
    <property type="entry name" value="Toll_tir_struct_dom_sf"/>
</dbReference>
<dbReference type="Gene3D" id="3.40.50.10140">
    <property type="entry name" value="Toll/interleukin-1 receptor homology (TIR) domain"/>
    <property type="match status" value="1"/>
</dbReference>
<evidence type="ECO:0000313" key="2">
    <source>
        <dbReference type="EMBL" id="GEB47291.1"/>
    </source>
</evidence>
<dbReference type="AlphaFoldDB" id="A0A4Y3QQ26"/>
<dbReference type="RefSeq" id="WP_141378361.1">
    <property type="nucleotide sequence ID" value="NZ_BJML01000015.1"/>
</dbReference>
<dbReference type="GO" id="GO:0007165">
    <property type="term" value="P:signal transduction"/>
    <property type="evidence" value="ECO:0007669"/>
    <property type="project" value="InterPro"/>
</dbReference>
<feature type="domain" description="TIR" evidence="1">
    <location>
        <begin position="6"/>
        <end position="130"/>
    </location>
</feature>
<evidence type="ECO:0000259" key="1">
    <source>
        <dbReference type="Pfam" id="PF13676"/>
    </source>
</evidence>
<protein>
    <recommendedName>
        <fullName evidence="1">TIR domain-containing protein</fullName>
    </recommendedName>
</protein>
<dbReference type="Proteomes" id="UP000319525">
    <property type="component" value="Unassembled WGS sequence"/>
</dbReference>
<evidence type="ECO:0000313" key="3">
    <source>
        <dbReference type="Proteomes" id="UP000319525"/>
    </source>
</evidence>
<dbReference type="OrthoDB" id="3375485at2"/>
<organism evidence="2 3">
    <name type="scientific">Microbacterium testaceum</name>
    <name type="common">Aureobacterium testaceum</name>
    <name type="synonym">Brevibacterium testaceum</name>
    <dbReference type="NCBI Taxonomy" id="2033"/>
    <lineage>
        <taxon>Bacteria</taxon>
        <taxon>Bacillati</taxon>
        <taxon>Actinomycetota</taxon>
        <taxon>Actinomycetes</taxon>
        <taxon>Micrococcales</taxon>
        <taxon>Microbacteriaceae</taxon>
        <taxon>Microbacterium</taxon>
    </lineage>
</organism>
<accession>A0A4Y3QQ26</accession>
<proteinExistence type="predicted"/>
<reference evidence="2 3" key="1">
    <citation type="submission" date="2019-06" db="EMBL/GenBank/DDBJ databases">
        <title>Whole genome shotgun sequence of Microbacterium testaceum NBRC 12675.</title>
        <authorList>
            <person name="Hosoyama A."/>
            <person name="Uohara A."/>
            <person name="Ohji S."/>
            <person name="Ichikawa N."/>
        </authorList>
    </citation>
    <scope>NUCLEOTIDE SEQUENCE [LARGE SCALE GENOMIC DNA]</scope>
    <source>
        <strain evidence="2 3">NBRC 12675</strain>
    </source>
</reference>
<comment type="caution">
    <text evidence="2">The sequence shown here is derived from an EMBL/GenBank/DDBJ whole genome shotgun (WGS) entry which is preliminary data.</text>
</comment>
<gene>
    <name evidence="2" type="ORF">MTE01_32360</name>
</gene>
<dbReference type="SUPFAM" id="SSF52200">
    <property type="entry name" value="Toll/Interleukin receptor TIR domain"/>
    <property type="match status" value="1"/>
</dbReference>
<dbReference type="GeneID" id="57145906"/>